<dbReference type="AlphaFoldDB" id="A0A8X6J6K0"/>
<evidence type="ECO:0000313" key="4">
    <source>
        <dbReference type="Proteomes" id="UP000887013"/>
    </source>
</evidence>
<dbReference type="EMBL" id="BMAW01079474">
    <property type="protein sequence ID" value="GFU15403.1"/>
    <property type="molecule type" value="Genomic_DNA"/>
</dbReference>
<proteinExistence type="predicted"/>
<evidence type="ECO:0000313" key="2">
    <source>
        <dbReference type="EMBL" id="GFS48382.1"/>
    </source>
</evidence>
<keyword evidence="4" id="KW-1185">Reference proteome</keyword>
<evidence type="ECO:0000313" key="3">
    <source>
        <dbReference type="EMBL" id="GFU15403.1"/>
    </source>
</evidence>
<gene>
    <name evidence="2" type="ORF">NPIL_147401</name>
    <name evidence="3" type="ORF">NPIL_356431</name>
    <name evidence="1" type="ORF">NPIL_372331</name>
</gene>
<feature type="non-terminal residue" evidence="1">
    <location>
        <position position="1"/>
    </location>
</feature>
<sequence length="58" mass="6423">NSKRSIDCLLDTIRDCNEMGIEEVTMMNGSLRLNSKFASAIGRLSANLCDEDSSFHRG</sequence>
<reference evidence="1" key="1">
    <citation type="submission" date="2020-08" db="EMBL/GenBank/DDBJ databases">
        <title>Multicomponent nature underlies the extraordinary mechanical properties of spider dragline silk.</title>
        <authorList>
            <person name="Kono N."/>
            <person name="Nakamura H."/>
            <person name="Mori M."/>
            <person name="Yoshida Y."/>
            <person name="Ohtoshi R."/>
            <person name="Malay A.D."/>
            <person name="Moran D.A.P."/>
            <person name="Tomita M."/>
            <person name="Numata K."/>
            <person name="Arakawa K."/>
        </authorList>
    </citation>
    <scope>NUCLEOTIDE SEQUENCE</scope>
</reference>
<dbReference type="EMBL" id="BMAW01045169">
    <property type="protein sequence ID" value="GFS48382.1"/>
    <property type="molecule type" value="Genomic_DNA"/>
</dbReference>
<organism evidence="1 4">
    <name type="scientific">Nephila pilipes</name>
    <name type="common">Giant wood spider</name>
    <name type="synonym">Nephila maculata</name>
    <dbReference type="NCBI Taxonomy" id="299642"/>
    <lineage>
        <taxon>Eukaryota</taxon>
        <taxon>Metazoa</taxon>
        <taxon>Ecdysozoa</taxon>
        <taxon>Arthropoda</taxon>
        <taxon>Chelicerata</taxon>
        <taxon>Arachnida</taxon>
        <taxon>Araneae</taxon>
        <taxon>Araneomorphae</taxon>
        <taxon>Entelegynae</taxon>
        <taxon>Araneoidea</taxon>
        <taxon>Nephilidae</taxon>
        <taxon>Nephila</taxon>
    </lineage>
</organism>
<name>A0A8X6J6K0_NEPPI</name>
<evidence type="ECO:0000313" key="1">
    <source>
        <dbReference type="EMBL" id="GFS40272.1"/>
    </source>
</evidence>
<dbReference type="Proteomes" id="UP000887013">
    <property type="component" value="Unassembled WGS sequence"/>
</dbReference>
<protein>
    <submittedName>
        <fullName evidence="1">Uncharacterized protein</fullName>
    </submittedName>
</protein>
<accession>A0A8X6J6K0</accession>
<comment type="caution">
    <text evidence="1">The sequence shown here is derived from an EMBL/GenBank/DDBJ whole genome shotgun (WGS) entry which is preliminary data.</text>
</comment>
<dbReference type="EMBL" id="BMAW01043612">
    <property type="protein sequence ID" value="GFS40272.1"/>
    <property type="molecule type" value="Genomic_DNA"/>
</dbReference>